<protein>
    <submittedName>
        <fullName evidence="1">Uncharacterized protein</fullName>
    </submittedName>
</protein>
<evidence type="ECO:0000313" key="1">
    <source>
        <dbReference type="EMBL" id="MDN4173905.1"/>
    </source>
</evidence>
<evidence type="ECO:0000313" key="2">
    <source>
        <dbReference type="Proteomes" id="UP001168620"/>
    </source>
</evidence>
<gene>
    <name evidence="1" type="ORF">QWY28_13170</name>
</gene>
<dbReference type="Proteomes" id="UP001168620">
    <property type="component" value="Unassembled WGS sequence"/>
</dbReference>
<reference evidence="1" key="1">
    <citation type="submission" date="2023-06" db="EMBL/GenBank/DDBJ databases">
        <title>Draft genome sequence of Nocardioides sp. SOB77.</title>
        <authorList>
            <person name="Zhang G."/>
        </authorList>
    </citation>
    <scope>NUCLEOTIDE SEQUENCE</scope>
    <source>
        <strain evidence="1">SOB77</strain>
    </source>
</reference>
<name>A0ABT8FHA3_9ACTN</name>
<sequence length="232" mass="25832">MTVHRAANMAYQLGGDAQLLRRLADGWTDNDGTRHPAADVLELVECRTRDNQPLDVAAILGPDWDVHQDLRSADRAGSVVAVRRRSGVRIVWSRLQLASRASRAGAGVQDRYRRASVLVDRRGPFRLGVQHDPLRSTGRQDDARRSALTWVRRARQAMSRRAAAAGRRLPLRWMYVGDPNRPHHAVRAELGAPHSHGADVMTRVWSAGWGRARVSADRLAGTDHHVLTFTTS</sequence>
<accession>A0ABT8FHA3</accession>
<organism evidence="1 2">
    <name type="scientific">Nocardioides oceani</name>
    <dbReference type="NCBI Taxonomy" id="3058369"/>
    <lineage>
        <taxon>Bacteria</taxon>
        <taxon>Bacillati</taxon>
        <taxon>Actinomycetota</taxon>
        <taxon>Actinomycetes</taxon>
        <taxon>Propionibacteriales</taxon>
        <taxon>Nocardioidaceae</taxon>
        <taxon>Nocardioides</taxon>
    </lineage>
</organism>
<dbReference type="RefSeq" id="WP_300953007.1">
    <property type="nucleotide sequence ID" value="NZ_JAUHJQ010000005.1"/>
</dbReference>
<dbReference type="EMBL" id="JAUHJQ010000005">
    <property type="protein sequence ID" value="MDN4173905.1"/>
    <property type="molecule type" value="Genomic_DNA"/>
</dbReference>
<proteinExistence type="predicted"/>
<comment type="caution">
    <text evidence="1">The sequence shown here is derived from an EMBL/GenBank/DDBJ whole genome shotgun (WGS) entry which is preliminary data.</text>
</comment>
<keyword evidence="2" id="KW-1185">Reference proteome</keyword>